<evidence type="ECO:0008006" key="3">
    <source>
        <dbReference type="Google" id="ProtNLM"/>
    </source>
</evidence>
<accession>A0A4R2TH52</accession>
<name>A0A4R2TH52_9FIRM</name>
<dbReference type="EMBL" id="SLYC01000015">
    <property type="protein sequence ID" value="TCQ02501.1"/>
    <property type="molecule type" value="Genomic_DNA"/>
</dbReference>
<evidence type="ECO:0000313" key="1">
    <source>
        <dbReference type="EMBL" id="TCQ02501.1"/>
    </source>
</evidence>
<dbReference type="AlphaFoldDB" id="A0A4R2TH52"/>
<dbReference type="Proteomes" id="UP000295504">
    <property type="component" value="Unassembled WGS sequence"/>
</dbReference>
<sequence length="198" mass="22710">MTKIQNILDNNETIACVLTETINNVGNSTKLILNCGKPIIIHKSVSSVLREIAEFYAIDLKLLRKKQQTYIHNKYYMPLPITKSLLLIPIKTKTPIVPKDPSISYINFYSIKEISSSKPYIYLNNGIKIKSLNSVDTIKKRYSQASICHRFMDSANSNTAYDYPVTKADLEKLKEEILHTQKCLIESIVRHKKNNQFS</sequence>
<proteinExistence type="predicted"/>
<protein>
    <recommendedName>
        <fullName evidence="3">ComK protein</fullName>
    </recommendedName>
</protein>
<evidence type="ECO:0000313" key="2">
    <source>
        <dbReference type="Proteomes" id="UP000295504"/>
    </source>
</evidence>
<dbReference type="OrthoDB" id="2374476at2"/>
<keyword evidence="2" id="KW-1185">Reference proteome</keyword>
<gene>
    <name evidence="1" type="ORF">EDD79_101518</name>
</gene>
<comment type="caution">
    <text evidence="1">The sequence shown here is derived from an EMBL/GenBank/DDBJ whole genome shotgun (WGS) entry which is preliminary data.</text>
</comment>
<reference evidence="1 2" key="1">
    <citation type="submission" date="2019-03" db="EMBL/GenBank/DDBJ databases">
        <title>Genomic Encyclopedia of Type Strains, Phase IV (KMG-IV): sequencing the most valuable type-strain genomes for metagenomic binning, comparative biology and taxonomic classification.</title>
        <authorList>
            <person name="Goeker M."/>
        </authorList>
    </citation>
    <scope>NUCLEOTIDE SEQUENCE [LARGE SCALE GENOMIC DNA]</scope>
    <source>
        <strain evidence="1 2">DSM 100013</strain>
    </source>
</reference>
<organism evidence="1 2">
    <name type="scientific">Serpentinicella alkaliphila</name>
    <dbReference type="NCBI Taxonomy" id="1734049"/>
    <lineage>
        <taxon>Bacteria</taxon>
        <taxon>Bacillati</taxon>
        <taxon>Bacillota</taxon>
        <taxon>Clostridia</taxon>
        <taxon>Peptostreptococcales</taxon>
        <taxon>Natronincolaceae</taxon>
        <taxon>Serpentinicella</taxon>
    </lineage>
</organism>
<dbReference type="RefSeq" id="WP_132848383.1">
    <property type="nucleotide sequence ID" value="NZ_CP058648.1"/>
</dbReference>